<evidence type="ECO:0000313" key="3">
    <source>
        <dbReference type="EMBL" id="RVW89864.1"/>
    </source>
</evidence>
<proteinExistence type="inferred from homology"/>
<protein>
    <submittedName>
        <fullName evidence="3">Protein detoxification 21</fullName>
    </submittedName>
</protein>
<sequence length="291" mass="33127">MDSVSSSELCLPTSPQSYGVIIKVQLILLPIRLAWHALYKLYVDNHLRFSSSPPILKALGQEEEITKLAGYISCWPIPVMFAFIVSYTCKIYLQAQSKNMTIAYLATFSLVIHVFLSWILAVKYKFGLEGALVSTALAYWIPNIDQLMFIFYGGCPETWKGFSFLVFKRIYGLLELWYNTILVFLIGNMKNAQDDIFIGVAVGWQSIVACVNIASYYLIGIPIGVVLSYTINLQVEGVWMEMLIGTFLQIVVLVIITYRTDWEKQVSIARAHVNQWYLIELKDVDPNTQDM</sequence>
<feature type="transmembrane region" description="Helical" evidence="2">
    <location>
        <begin position="101"/>
        <end position="121"/>
    </location>
</feature>
<dbReference type="GO" id="GO:0016020">
    <property type="term" value="C:membrane"/>
    <property type="evidence" value="ECO:0007669"/>
    <property type="project" value="InterPro"/>
</dbReference>
<evidence type="ECO:0000256" key="2">
    <source>
        <dbReference type="SAM" id="Phobius"/>
    </source>
</evidence>
<dbReference type="GO" id="GO:0042910">
    <property type="term" value="F:xenobiotic transmembrane transporter activity"/>
    <property type="evidence" value="ECO:0007669"/>
    <property type="project" value="InterPro"/>
</dbReference>
<dbReference type="PANTHER" id="PTHR11206">
    <property type="entry name" value="MULTIDRUG RESISTANCE PROTEIN"/>
    <property type="match status" value="1"/>
</dbReference>
<feature type="transmembrane region" description="Helical" evidence="2">
    <location>
        <begin position="239"/>
        <end position="258"/>
    </location>
</feature>
<keyword evidence="2" id="KW-0812">Transmembrane</keyword>
<reference evidence="3 4" key="1">
    <citation type="journal article" date="2018" name="PLoS Genet.">
        <title>Population sequencing reveals clonal diversity and ancestral inbreeding in the grapevine cultivar Chardonnay.</title>
        <authorList>
            <person name="Roach M.J."/>
            <person name="Johnson D.L."/>
            <person name="Bohlmann J."/>
            <person name="van Vuuren H.J."/>
            <person name="Jones S.J."/>
            <person name="Pretorius I.S."/>
            <person name="Schmidt S.A."/>
            <person name="Borneman A.R."/>
        </authorList>
    </citation>
    <scope>NUCLEOTIDE SEQUENCE [LARGE SCALE GENOMIC DNA]</scope>
    <source>
        <strain evidence="4">cv. Chardonnay</strain>
        <tissue evidence="3">Leaf</tissue>
    </source>
</reference>
<comment type="similarity">
    <text evidence="1">Belongs to the multi antimicrobial extrusion (MATE) (TC 2.A.66.1) family.</text>
</comment>
<feature type="transmembrane region" description="Helical" evidence="2">
    <location>
        <begin position="68"/>
        <end position="89"/>
    </location>
</feature>
<dbReference type="Proteomes" id="UP000288805">
    <property type="component" value="Unassembled WGS sequence"/>
</dbReference>
<evidence type="ECO:0000313" key="4">
    <source>
        <dbReference type="Proteomes" id="UP000288805"/>
    </source>
</evidence>
<keyword evidence="2" id="KW-1133">Transmembrane helix</keyword>
<organism evidence="3 4">
    <name type="scientific">Vitis vinifera</name>
    <name type="common">Grape</name>
    <dbReference type="NCBI Taxonomy" id="29760"/>
    <lineage>
        <taxon>Eukaryota</taxon>
        <taxon>Viridiplantae</taxon>
        <taxon>Streptophyta</taxon>
        <taxon>Embryophyta</taxon>
        <taxon>Tracheophyta</taxon>
        <taxon>Spermatophyta</taxon>
        <taxon>Magnoliopsida</taxon>
        <taxon>eudicotyledons</taxon>
        <taxon>Gunneridae</taxon>
        <taxon>Pentapetalae</taxon>
        <taxon>rosids</taxon>
        <taxon>Vitales</taxon>
        <taxon>Vitaceae</taxon>
        <taxon>Viteae</taxon>
        <taxon>Vitis</taxon>
    </lineage>
</organism>
<dbReference type="InterPro" id="IPR002528">
    <property type="entry name" value="MATE_fam"/>
</dbReference>
<feature type="transmembrane region" description="Helical" evidence="2">
    <location>
        <begin position="170"/>
        <end position="189"/>
    </location>
</feature>
<keyword evidence="2" id="KW-0472">Membrane</keyword>
<gene>
    <name evidence="3" type="primary">DTX21_2</name>
    <name evidence="3" type="ORF">CK203_034479</name>
</gene>
<feature type="transmembrane region" description="Helical" evidence="2">
    <location>
        <begin position="196"/>
        <end position="219"/>
    </location>
</feature>
<dbReference type="GO" id="GO:0015297">
    <property type="term" value="F:antiporter activity"/>
    <property type="evidence" value="ECO:0007669"/>
    <property type="project" value="InterPro"/>
</dbReference>
<evidence type="ECO:0000256" key="1">
    <source>
        <dbReference type="ARBA" id="ARBA00010199"/>
    </source>
</evidence>
<dbReference type="EMBL" id="QGNW01000160">
    <property type="protein sequence ID" value="RVW89864.1"/>
    <property type="molecule type" value="Genomic_DNA"/>
</dbReference>
<dbReference type="Pfam" id="PF01554">
    <property type="entry name" value="MatE"/>
    <property type="match status" value="1"/>
</dbReference>
<dbReference type="AlphaFoldDB" id="A0A438HZG9"/>
<comment type="caution">
    <text evidence="3">The sequence shown here is derived from an EMBL/GenBank/DDBJ whole genome shotgun (WGS) entry which is preliminary data.</text>
</comment>
<name>A0A438HZG9_VITVI</name>
<accession>A0A438HZG9</accession>